<dbReference type="GO" id="GO:0003729">
    <property type="term" value="F:mRNA binding"/>
    <property type="evidence" value="ECO:0007669"/>
    <property type="project" value="TreeGrafter"/>
</dbReference>
<feature type="compositionally biased region" description="Basic residues" evidence="6">
    <location>
        <begin position="1"/>
        <end position="14"/>
    </location>
</feature>
<dbReference type="GO" id="GO:0006397">
    <property type="term" value="P:mRNA processing"/>
    <property type="evidence" value="ECO:0007669"/>
    <property type="project" value="UniProtKB-KW"/>
</dbReference>
<evidence type="ECO:0000256" key="6">
    <source>
        <dbReference type="SAM" id="MobiDB-lite"/>
    </source>
</evidence>
<proteinExistence type="inferred from homology"/>
<dbReference type="Pfam" id="PF09088">
    <property type="entry name" value="MIF4G_like"/>
    <property type="match status" value="1"/>
</dbReference>
<dbReference type="Pfam" id="PF09090">
    <property type="entry name" value="MIF4G_like_2"/>
    <property type="match status" value="1"/>
</dbReference>
<reference evidence="8 9" key="1">
    <citation type="submission" date="2018-11" db="EMBL/GenBank/DDBJ databases">
        <title>Genome assembly of Steccherinum ochraceum LE-BIN_3174, the white-rot fungus of the Steccherinaceae family (The Residual Polyporoid clade, Polyporales, Basidiomycota).</title>
        <authorList>
            <person name="Fedorova T.V."/>
            <person name="Glazunova O.A."/>
            <person name="Landesman E.O."/>
            <person name="Moiseenko K.V."/>
            <person name="Psurtseva N.V."/>
            <person name="Savinova O.S."/>
            <person name="Shakhova N.V."/>
            <person name="Tyazhelova T.V."/>
            <person name="Vasina D.V."/>
        </authorList>
    </citation>
    <scope>NUCLEOTIDE SEQUENCE [LARGE SCALE GENOMIC DNA]</scope>
    <source>
        <strain evidence="8 9">LE-BIN_3174</strain>
    </source>
</reference>
<dbReference type="Gene3D" id="1.25.40.180">
    <property type="match status" value="3"/>
</dbReference>
<keyword evidence="9" id="KW-1185">Reference proteome</keyword>
<feature type="region of interest" description="Disordered" evidence="6">
    <location>
        <begin position="1"/>
        <end position="27"/>
    </location>
</feature>
<dbReference type="InterPro" id="IPR003890">
    <property type="entry name" value="MIF4G-like_typ-3"/>
</dbReference>
<dbReference type="GO" id="GO:0005846">
    <property type="term" value="C:nuclear cap binding complex"/>
    <property type="evidence" value="ECO:0007669"/>
    <property type="project" value="InterPro"/>
</dbReference>
<accession>A0A4R0R631</accession>
<evidence type="ECO:0000256" key="3">
    <source>
        <dbReference type="ARBA" id="ARBA00022664"/>
    </source>
</evidence>
<dbReference type="InterPro" id="IPR016024">
    <property type="entry name" value="ARM-type_fold"/>
</dbReference>
<dbReference type="STRING" id="92696.A0A4R0R631"/>
<organism evidence="8 9">
    <name type="scientific">Steccherinum ochraceum</name>
    <dbReference type="NCBI Taxonomy" id="92696"/>
    <lineage>
        <taxon>Eukaryota</taxon>
        <taxon>Fungi</taxon>
        <taxon>Dikarya</taxon>
        <taxon>Basidiomycota</taxon>
        <taxon>Agaricomycotina</taxon>
        <taxon>Agaricomycetes</taxon>
        <taxon>Polyporales</taxon>
        <taxon>Steccherinaceae</taxon>
        <taxon>Steccherinum</taxon>
    </lineage>
</organism>
<dbReference type="InterPro" id="IPR015174">
    <property type="entry name" value="MIF4G-like_typ-2"/>
</dbReference>
<comment type="subcellular location">
    <subcellularLocation>
        <location evidence="1">Nucleus</location>
    </subcellularLocation>
</comment>
<dbReference type="Proteomes" id="UP000292702">
    <property type="component" value="Unassembled WGS sequence"/>
</dbReference>
<evidence type="ECO:0000256" key="5">
    <source>
        <dbReference type="ARBA" id="ARBA00023242"/>
    </source>
</evidence>
<feature type="domain" description="MIF4G" evidence="7">
    <location>
        <begin position="28"/>
        <end position="233"/>
    </location>
</feature>
<sequence>MSYHGGSHRRRHHHRDDGDPREAHETPEQKLKATILKLGEVDPVQEVSQIASHICTQPSSITSTVVEGLRIGVTEEPFKIPYYATLLRVLSNNSPTTETESIQGPEFGKQILEEFWKGFQTYLDQLAWREIRLCVQFFSHLVAAQVISSHSMYGLIRAIVVVLDEFGVSHGRARQAVRCASEGLMIAGRAFTSDPNTNISDILDPIRTYVHSASSPKRLVLPVASVLANTEKSEVAYELLDSALEALEAMHRSGFQEALECFPRPYSDAAIDGSPIFDLPSVLVPPEAIELEGISNDSEGVIKKGDWAEFYVRIFDNEVTPNISTPIGYFLRCGLLDIVDIFEVNRKECARLLLEYPKWSLPGTFQGKASEASSGDGKWQLECTVVESILGQLFLLPESTHKTVYYIALVTELCKLSPPTVGPAVGKSIRRMYGLLSDGLDAAVADRLANWFSIHMSNFNFMWVWKEWIGDLSLPQQHPKRVFMRRAVEYEIRLSYYDRIVKTLPEQMQSPDAGVLPPGTPGPSFAYDDPASPYHDAAQNVLNLLRGRGKAEEVMAHLEELKNTLETTDSDQNVTSVIRSIAVQALLHIGSRSFSHFLNAIERYLPLLRNLAAGGISTASGSAVEARNDILSAVLDFWKNNKHMVAIVLDKLMQYQIVDPTDVIAWTFAHASPEVIGVRYHSCSTFQWDLIKGALDKANGRVAIARRKLAGLRKEEDENAARAIASSAATMDIEETKPDPVAESPALTSAVKALTSLTKEQKAALTHAVDGFRRCLVSGEDSASIARRVIEQRDWDNRSNWGDAEWLSWETWSWYLQFCRMYTPYLRNYAASLDTELSAQAEPAESRFQDVLNLAMGQSL</sequence>
<dbReference type="GO" id="GO:0008380">
    <property type="term" value="P:RNA splicing"/>
    <property type="evidence" value="ECO:0007669"/>
    <property type="project" value="UniProtKB-KW"/>
</dbReference>
<protein>
    <recommendedName>
        <fullName evidence="7">MIF4G domain-containing protein</fullName>
    </recommendedName>
</protein>
<dbReference type="GO" id="GO:0000339">
    <property type="term" value="F:RNA cap binding"/>
    <property type="evidence" value="ECO:0007669"/>
    <property type="project" value="InterPro"/>
</dbReference>
<dbReference type="InterPro" id="IPR015172">
    <property type="entry name" value="MIF4G-like_typ-1"/>
</dbReference>
<dbReference type="EMBL" id="RWJN01000614">
    <property type="protein sequence ID" value="TCD60345.1"/>
    <property type="molecule type" value="Genomic_DNA"/>
</dbReference>
<evidence type="ECO:0000259" key="7">
    <source>
        <dbReference type="SMART" id="SM00543"/>
    </source>
</evidence>
<dbReference type="GO" id="GO:0006406">
    <property type="term" value="P:mRNA export from nucleus"/>
    <property type="evidence" value="ECO:0007669"/>
    <property type="project" value="InterPro"/>
</dbReference>
<dbReference type="PANTHER" id="PTHR12412:SF2">
    <property type="entry name" value="NUCLEAR CAP-BINDING PROTEIN SUBUNIT 1"/>
    <property type="match status" value="1"/>
</dbReference>
<dbReference type="GO" id="GO:0000184">
    <property type="term" value="P:nuclear-transcribed mRNA catabolic process, nonsense-mediated decay"/>
    <property type="evidence" value="ECO:0007669"/>
    <property type="project" value="TreeGrafter"/>
</dbReference>
<evidence type="ECO:0000256" key="4">
    <source>
        <dbReference type="ARBA" id="ARBA00023187"/>
    </source>
</evidence>
<dbReference type="PANTHER" id="PTHR12412">
    <property type="entry name" value="CAP BINDING PROTEIN"/>
    <property type="match status" value="1"/>
</dbReference>
<dbReference type="Pfam" id="PF02854">
    <property type="entry name" value="MIF4G"/>
    <property type="match status" value="1"/>
</dbReference>
<dbReference type="AlphaFoldDB" id="A0A4R0R631"/>
<dbReference type="InterPro" id="IPR027159">
    <property type="entry name" value="CBP80"/>
</dbReference>
<comment type="similarity">
    <text evidence="2">Belongs to the NCBP1 family.</text>
</comment>
<dbReference type="GO" id="GO:0005634">
    <property type="term" value="C:nucleus"/>
    <property type="evidence" value="ECO:0007669"/>
    <property type="project" value="UniProtKB-SubCell"/>
</dbReference>
<keyword evidence="5" id="KW-0539">Nucleus</keyword>
<dbReference type="SUPFAM" id="SSF48371">
    <property type="entry name" value="ARM repeat"/>
    <property type="match status" value="3"/>
</dbReference>
<keyword evidence="4" id="KW-0508">mRNA splicing</keyword>
<feature type="compositionally biased region" description="Basic and acidic residues" evidence="6">
    <location>
        <begin position="15"/>
        <end position="27"/>
    </location>
</feature>
<comment type="caution">
    <text evidence="8">The sequence shown here is derived from an EMBL/GenBank/DDBJ whole genome shotgun (WGS) entry which is preliminary data.</text>
</comment>
<gene>
    <name evidence="8" type="ORF">EIP91_010329</name>
</gene>
<dbReference type="OrthoDB" id="10252707at2759"/>
<name>A0A4R0R631_9APHY</name>
<evidence type="ECO:0000256" key="2">
    <source>
        <dbReference type="ARBA" id="ARBA00007413"/>
    </source>
</evidence>
<keyword evidence="3" id="KW-0507">mRNA processing</keyword>
<evidence type="ECO:0000256" key="1">
    <source>
        <dbReference type="ARBA" id="ARBA00004123"/>
    </source>
</evidence>
<evidence type="ECO:0000313" key="8">
    <source>
        <dbReference type="EMBL" id="TCD60345.1"/>
    </source>
</evidence>
<dbReference type="SMART" id="SM00543">
    <property type="entry name" value="MIF4G"/>
    <property type="match status" value="1"/>
</dbReference>
<evidence type="ECO:0000313" key="9">
    <source>
        <dbReference type="Proteomes" id="UP000292702"/>
    </source>
</evidence>